<sequence>MAATPVADEGDERNPRQGTRQLGRHAYEERMPDSVARLLAEEDDGNSLTGVMPKLAQLLEHRKDLDVAYVCTDAAVQVYKLKDEGAHFCGYRNMQMLCLALGRPQNESLRIQQRDVDLRQKLLVPQLQVLVEKAWDAGINAHSREQTGGIIGTRKHVGTSEAEAVLLSLGIECTGSVFRGKAAYLQVLDAVESYFSASPTLIPEAKVHKTSRSPIFFQRPRHSMTIVGIERLRDGSRKLLVFDPAWRPPGAMRGETVVGRGWKARLVLREYEKGERYLTKWKGFEILSVD</sequence>
<keyword evidence="1" id="KW-0378">Hydrolase</keyword>
<dbReference type="OrthoDB" id="288987at2759"/>
<evidence type="ECO:0000259" key="3">
    <source>
        <dbReference type="Pfam" id="PF07910"/>
    </source>
</evidence>
<dbReference type="Gene3D" id="3.90.70.130">
    <property type="match status" value="1"/>
</dbReference>
<evidence type="ECO:0000313" key="5">
    <source>
        <dbReference type="Proteomes" id="UP000799436"/>
    </source>
</evidence>
<evidence type="ECO:0000313" key="4">
    <source>
        <dbReference type="EMBL" id="KAF2774244.1"/>
    </source>
</evidence>
<name>A0A6G1LQ10_9PEZI</name>
<keyword evidence="5" id="KW-1185">Reference proteome</keyword>
<reference evidence="4" key="1">
    <citation type="journal article" date="2020" name="Stud. Mycol.">
        <title>101 Dothideomycetes genomes: a test case for predicting lifestyles and emergence of pathogens.</title>
        <authorList>
            <person name="Haridas S."/>
            <person name="Albert R."/>
            <person name="Binder M."/>
            <person name="Bloem J."/>
            <person name="Labutti K."/>
            <person name="Salamov A."/>
            <person name="Andreopoulos B."/>
            <person name="Baker S."/>
            <person name="Barry K."/>
            <person name="Bills G."/>
            <person name="Bluhm B."/>
            <person name="Cannon C."/>
            <person name="Castanera R."/>
            <person name="Culley D."/>
            <person name="Daum C."/>
            <person name="Ezra D."/>
            <person name="Gonzalez J."/>
            <person name="Henrissat B."/>
            <person name="Kuo A."/>
            <person name="Liang C."/>
            <person name="Lipzen A."/>
            <person name="Lutzoni F."/>
            <person name="Magnuson J."/>
            <person name="Mondo S."/>
            <person name="Nolan M."/>
            <person name="Ohm R."/>
            <person name="Pangilinan J."/>
            <person name="Park H.-J."/>
            <person name="Ramirez L."/>
            <person name="Alfaro M."/>
            <person name="Sun H."/>
            <person name="Tritt A."/>
            <person name="Yoshinaga Y."/>
            <person name="Zwiers L.-H."/>
            <person name="Turgeon B."/>
            <person name="Goodwin S."/>
            <person name="Spatafora J."/>
            <person name="Crous P."/>
            <person name="Grigoriev I."/>
        </authorList>
    </citation>
    <scope>NUCLEOTIDE SEQUENCE</scope>
    <source>
        <strain evidence="4">CBS 116005</strain>
    </source>
</reference>
<evidence type="ECO:0000256" key="1">
    <source>
        <dbReference type="ARBA" id="ARBA00022801"/>
    </source>
</evidence>
<feature type="domain" description="UFSP1/2/DUB catalytic" evidence="3">
    <location>
        <begin position="77"/>
        <end position="286"/>
    </location>
</feature>
<feature type="region of interest" description="Disordered" evidence="2">
    <location>
        <begin position="1"/>
        <end position="27"/>
    </location>
</feature>
<organism evidence="4 5">
    <name type="scientific">Teratosphaeria nubilosa</name>
    <dbReference type="NCBI Taxonomy" id="161662"/>
    <lineage>
        <taxon>Eukaryota</taxon>
        <taxon>Fungi</taxon>
        <taxon>Dikarya</taxon>
        <taxon>Ascomycota</taxon>
        <taxon>Pezizomycotina</taxon>
        <taxon>Dothideomycetes</taxon>
        <taxon>Dothideomycetidae</taxon>
        <taxon>Mycosphaerellales</taxon>
        <taxon>Teratosphaeriaceae</taxon>
        <taxon>Teratosphaeria</taxon>
    </lineage>
</organism>
<evidence type="ECO:0000256" key="2">
    <source>
        <dbReference type="SAM" id="MobiDB-lite"/>
    </source>
</evidence>
<dbReference type="InterPro" id="IPR012462">
    <property type="entry name" value="UFSP1/2_DUB_cat"/>
</dbReference>
<protein>
    <recommendedName>
        <fullName evidence="3">UFSP1/2/DUB catalytic domain-containing protein</fullName>
    </recommendedName>
</protein>
<dbReference type="EMBL" id="ML995808">
    <property type="protein sequence ID" value="KAF2774244.1"/>
    <property type="molecule type" value="Genomic_DNA"/>
</dbReference>
<dbReference type="GO" id="GO:0016787">
    <property type="term" value="F:hydrolase activity"/>
    <property type="evidence" value="ECO:0007669"/>
    <property type="project" value="UniProtKB-KW"/>
</dbReference>
<gene>
    <name evidence="4" type="ORF">EJ03DRAFT_322835</name>
</gene>
<accession>A0A6G1LQ10</accession>
<dbReference type="AlphaFoldDB" id="A0A6G1LQ10"/>
<dbReference type="Proteomes" id="UP000799436">
    <property type="component" value="Unassembled WGS sequence"/>
</dbReference>
<dbReference type="Pfam" id="PF07910">
    <property type="entry name" value="Peptidase_C78"/>
    <property type="match status" value="1"/>
</dbReference>
<proteinExistence type="predicted"/>